<feature type="domain" description="Enolase C-terminal" evidence="1">
    <location>
        <begin position="197"/>
        <end position="383"/>
    </location>
</feature>
<dbReference type="Pfam" id="PF13378">
    <property type="entry name" value="MR_MLE_C"/>
    <property type="match status" value="1"/>
</dbReference>
<dbReference type="InterPro" id="IPR029017">
    <property type="entry name" value="Enolase-like_N"/>
</dbReference>
<dbReference type="SUPFAM" id="SSF51604">
    <property type="entry name" value="Enolase C-terminal domain-like"/>
    <property type="match status" value="1"/>
</dbReference>
<organism evidence="2 3">
    <name type="scientific">Candidatus Avipropionibacterium avicola</name>
    <dbReference type="NCBI Taxonomy" id="2840701"/>
    <lineage>
        <taxon>Bacteria</taxon>
        <taxon>Bacillati</taxon>
        <taxon>Actinomycetota</taxon>
        <taxon>Actinomycetes</taxon>
        <taxon>Propionibacteriales</taxon>
        <taxon>Propionibacteriaceae</taxon>
        <taxon>Propionibacteriaceae incertae sedis</taxon>
        <taxon>Candidatus Avipropionibacterium</taxon>
    </lineage>
</organism>
<dbReference type="Proteomes" id="UP000886842">
    <property type="component" value="Unassembled WGS sequence"/>
</dbReference>
<accession>A0A9D1GY43</accession>
<gene>
    <name evidence="2" type="ORF">IAA98_05110</name>
</gene>
<dbReference type="Gene3D" id="3.30.390.10">
    <property type="entry name" value="Enolase-like, N-terminal domain"/>
    <property type="match status" value="1"/>
</dbReference>
<dbReference type="EMBL" id="DVLP01000155">
    <property type="protein sequence ID" value="HIT74945.1"/>
    <property type="molecule type" value="Genomic_DNA"/>
</dbReference>
<protein>
    <recommendedName>
        <fullName evidence="1">Enolase C-terminal domain-containing protein</fullName>
    </recommendedName>
</protein>
<dbReference type="AlphaFoldDB" id="A0A9D1GY43"/>
<sequence>MTAALVEVVAAEVDVLHHRLEYPLVLSSGVVTTLPEVTVRLTVSDGRSTAEGFGAVNLSDAWAWPGDEPTSAAKQQEMIDYCRLIGDSILARTAGRAHPLELGTRVHDSVLADVEHPAPTLARTVCGSAFDAAIHDATGRLAGVSAFALYEQDVEIPSLDGHFEDGAVAAIREVLRPPASRVPGWWLVAPGDDLDRTAGQVERTGMTRFKLKLSGADPAADARRVADIITAASTWVAEPVLSIDPNEGSASSRTVLEFLDALGSHVEDALSYLVYLEQPTSRTRLAVDDWSEVSRRVPVLVDEALTSMDDLHTARERGWSGVAVKTCKGHSLALAAAAWAVRHQMSVSVQDLTNIGRSAIHSYLLAAHLPTINGVEINSPQYLPRSNDPWLPRLAGLFDPRDGFHRLDLTGLVGLGAQL</sequence>
<reference evidence="2" key="1">
    <citation type="submission" date="2020-10" db="EMBL/GenBank/DDBJ databases">
        <authorList>
            <person name="Gilroy R."/>
        </authorList>
    </citation>
    <scope>NUCLEOTIDE SEQUENCE</scope>
    <source>
        <strain evidence="2">ChiGjej1B1-24693</strain>
    </source>
</reference>
<dbReference type="InterPro" id="IPR036849">
    <property type="entry name" value="Enolase-like_C_sf"/>
</dbReference>
<name>A0A9D1GY43_9ACTN</name>
<evidence type="ECO:0000313" key="2">
    <source>
        <dbReference type="EMBL" id="HIT74945.1"/>
    </source>
</evidence>
<comment type="caution">
    <text evidence="2">The sequence shown here is derived from an EMBL/GenBank/DDBJ whole genome shotgun (WGS) entry which is preliminary data.</text>
</comment>
<evidence type="ECO:0000259" key="1">
    <source>
        <dbReference type="Pfam" id="PF13378"/>
    </source>
</evidence>
<proteinExistence type="predicted"/>
<dbReference type="Gene3D" id="3.20.20.120">
    <property type="entry name" value="Enolase-like C-terminal domain"/>
    <property type="match status" value="1"/>
</dbReference>
<dbReference type="SUPFAM" id="SSF54826">
    <property type="entry name" value="Enolase N-terminal domain-like"/>
    <property type="match status" value="1"/>
</dbReference>
<dbReference type="InterPro" id="IPR029065">
    <property type="entry name" value="Enolase_C-like"/>
</dbReference>
<evidence type="ECO:0000313" key="3">
    <source>
        <dbReference type="Proteomes" id="UP000886842"/>
    </source>
</evidence>
<reference evidence="2" key="2">
    <citation type="journal article" date="2021" name="PeerJ">
        <title>Extensive microbial diversity within the chicken gut microbiome revealed by metagenomics and culture.</title>
        <authorList>
            <person name="Gilroy R."/>
            <person name="Ravi A."/>
            <person name="Getino M."/>
            <person name="Pursley I."/>
            <person name="Horton D.L."/>
            <person name="Alikhan N.F."/>
            <person name="Baker D."/>
            <person name="Gharbi K."/>
            <person name="Hall N."/>
            <person name="Watson M."/>
            <person name="Adriaenssens E.M."/>
            <person name="Foster-Nyarko E."/>
            <person name="Jarju S."/>
            <person name="Secka A."/>
            <person name="Antonio M."/>
            <person name="Oren A."/>
            <person name="Chaudhuri R.R."/>
            <person name="La Ragione R."/>
            <person name="Hildebrand F."/>
            <person name="Pallen M.J."/>
        </authorList>
    </citation>
    <scope>NUCLEOTIDE SEQUENCE</scope>
    <source>
        <strain evidence="2">ChiGjej1B1-24693</strain>
    </source>
</reference>